<organism evidence="1 2">
    <name type="scientific">Paenibacillus mendelii</name>
    <dbReference type="NCBI Taxonomy" id="206163"/>
    <lineage>
        <taxon>Bacteria</taxon>
        <taxon>Bacillati</taxon>
        <taxon>Bacillota</taxon>
        <taxon>Bacilli</taxon>
        <taxon>Bacillales</taxon>
        <taxon>Paenibacillaceae</taxon>
        <taxon>Paenibacillus</taxon>
    </lineage>
</organism>
<dbReference type="RefSeq" id="WP_204821685.1">
    <property type="nucleotide sequence ID" value="NZ_JANHOF010000008.1"/>
</dbReference>
<dbReference type="Gene3D" id="1.50.10.10">
    <property type="match status" value="1"/>
</dbReference>
<dbReference type="InterPro" id="IPR008928">
    <property type="entry name" value="6-hairpin_glycosidase_sf"/>
</dbReference>
<accession>A0ABV6JCS2</accession>
<evidence type="ECO:0000313" key="1">
    <source>
        <dbReference type="EMBL" id="MFC0393557.1"/>
    </source>
</evidence>
<dbReference type="SUPFAM" id="SSF48208">
    <property type="entry name" value="Six-hairpin glycosidases"/>
    <property type="match status" value="1"/>
</dbReference>
<dbReference type="InterPro" id="IPR012341">
    <property type="entry name" value="6hp_glycosidase-like_sf"/>
</dbReference>
<dbReference type="EMBL" id="JBHLVF010000034">
    <property type="protein sequence ID" value="MFC0393557.1"/>
    <property type="molecule type" value="Genomic_DNA"/>
</dbReference>
<protein>
    <submittedName>
        <fullName evidence="1">Uncharacterized protein</fullName>
    </submittedName>
</protein>
<name>A0ABV6JCS2_9BACL</name>
<sequence length="433" mass="49896">MDIQALTSAIRDPLIKRGVEEAIRKTLLPALREEAFRGHFIVDADGTHFGKESVFPGLDAWEIAGAYLCLGKTRSVLDFFEFVQASQRADGHIPFAVFPDGPNLDLTTHMRGVDYPADVFAYPSPDREGHPGEDGMRRWVRLFKHWVPTNPLGVLAPVSYILMAEEIIRHTHDVHWLLEKLDSLDKAAEYIRSRKSENGLIDGAGFYVELHSRYEWDGVTQCYTIHVFRMLARLQRLAGNPARADDWEREAAVLENDFQKLFWQGDHFAEYIHPEYGLVDFHGLTDVNWAAIAFGIATDEQAAAVWPLMKAEERLWRGDMPSQTVAVHYLFQAWELHERLPFEGRNMGPLHDVSAMGRVWYLEALACLRMNDTERMMTSIRLVCQMGERHDWFWHERYQPMQTWDVQPTGAYKYCEYAAILVRLVLSNPGLFQ</sequence>
<reference evidence="1 2" key="1">
    <citation type="submission" date="2024-09" db="EMBL/GenBank/DDBJ databases">
        <authorList>
            <person name="Sun Q."/>
            <person name="Mori K."/>
        </authorList>
    </citation>
    <scope>NUCLEOTIDE SEQUENCE [LARGE SCALE GENOMIC DNA]</scope>
    <source>
        <strain evidence="1 2">CCM 4839</strain>
    </source>
</reference>
<dbReference type="Proteomes" id="UP001589818">
    <property type="component" value="Unassembled WGS sequence"/>
</dbReference>
<evidence type="ECO:0000313" key="2">
    <source>
        <dbReference type="Proteomes" id="UP001589818"/>
    </source>
</evidence>
<comment type="caution">
    <text evidence="1">The sequence shown here is derived from an EMBL/GenBank/DDBJ whole genome shotgun (WGS) entry which is preliminary data.</text>
</comment>
<gene>
    <name evidence="1" type="ORF">ACFFJ8_19565</name>
</gene>
<keyword evidence="2" id="KW-1185">Reference proteome</keyword>
<proteinExistence type="predicted"/>